<dbReference type="EMBL" id="HACG01005905">
    <property type="protein sequence ID" value="CEK52770.1"/>
    <property type="molecule type" value="Transcribed_RNA"/>
</dbReference>
<feature type="region of interest" description="Disordered" evidence="1">
    <location>
        <begin position="1"/>
        <end position="27"/>
    </location>
</feature>
<evidence type="ECO:0000256" key="1">
    <source>
        <dbReference type="SAM" id="MobiDB-lite"/>
    </source>
</evidence>
<proteinExistence type="predicted"/>
<name>A0A0B6YBA5_9EUPU</name>
<gene>
    <name evidence="2" type="primary">ORF17985</name>
</gene>
<feature type="non-terminal residue" evidence="2">
    <location>
        <position position="72"/>
    </location>
</feature>
<organism evidence="2">
    <name type="scientific">Arion vulgaris</name>
    <dbReference type="NCBI Taxonomy" id="1028688"/>
    <lineage>
        <taxon>Eukaryota</taxon>
        <taxon>Metazoa</taxon>
        <taxon>Spiralia</taxon>
        <taxon>Lophotrochozoa</taxon>
        <taxon>Mollusca</taxon>
        <taxon>Gastropoda</taxon>
        <taxon>Heterobranchia</taxon>
        <taxon>Euthyneura</taxon>
        <taxon>Panpulmonata</taxon>
        <taxon>Eupulmonata</taxon>
        <taxon>Stylommatophora</taxon>
        <taxon>Helicina</taxon>
        <taxon>Arionoidea</taxon>
        <taxon>Arionidae</taxon>
        <taxon>Arion</taxon>
    </lineage>
</organism>
<feature type="compositionally biased region" description="Polar residues" evidence="1">
    <location>
        <begin position="11"/>
        <end position="27"/>
    </location>
</feature>
<dbReference type="AlphaFoldDB" id="A0A0B6YBA5"/>
<accession>A0A0B6YBA5</accession>
<sequence length="72" mass="8131">DLDSRKMDKSYTLNQRESNVSQDKQKTNTGLCVYPCPHPHSHPSVHFSALDINRAQWGIDPNASDALTRSYS</sequence>
<protein>
    <submittedName>
        <fullName evidence="2">Uncharacterized protein</fullName>
    </submittedName>
</protein>
<feature type="non-terminal residue" evidence="2">
    <location>
        <position position="1"/>
    </location>
</feature>
<evidence type="ECO:0000313" key="2">
    <source>
        <dbReference type="EMBL" id="CEK52770.1"/>
    </source>
</evidence>
<reference evidence="2" key="1">
    <citation type="submission" date="2014-12" db="EMBL/GenBank/DDBJ databases">
        <title>Insight into the proteome of Arion vulgaris.</title>
        <authorList>
            <person name="Aradska J."/>
            <person name="Bulat T."/>
            <person name="Smidak R."/>
            <person name="Sarate P."/>
            <person name="Gangsoo J."/>
            <person name="Sialana F."/>
            <person name="Bilban M."/>
            <person name="Lubec G."/>
        </authorList>
    </citation>
    <scope>NUCLEOTIDE SEQUENCE</scope>
    <source>
        <tissue evidence="2">Skin</tissue>
    </source>
</reference>